<dbReference type="Pfam" id="PF01261">
    <property type="entry name" value="AP_endonuc_2"/>
    <property type="match status" value="1"/>
</dbReference>
<dbReference type="InterPro" id="IPR036237">
    <property type="entry name" value="Xyl_isomerase-like_sf"/>
</dbReference>
<reference evidence="2 3" key="1">
    <citation type="submission" date="2014-05" db="EMBL/GenBank/DDBJ databases">
        <title>Whole genome shotgun sequence of Rhizobium rhizogenes NBRC 13257.</title>
        <authorList>
            <person name="Katano-Makiyama Y."/>
            <person name="Hosoyama A."/>
            <person name="Hashimoto M."/>
            <person name="Hosoyama Y."/>
            <person name="Noguchi M."/>
            <person name="Tsuchikane K."/>
            <person name="Kimura A."/>
            <person name="Ohji S."/>
            <person name="Ichikawa N."/>
            <person name="Yamazoe A."/>
            <person name="Fujita N."/>
        </authorList>
    </citation>
    <scope>NUCLEOTIDE SEQUENCE [LARGE SCALE GENOMIC DNA]</scope>
    <source>
        <strain evidence="2 3">NBRC 13257</strain>
    </source>
</reference>
<sequence length="258" mass="28560">MESMTMTKLGFQIYSARNFQPYSDIFVKLGKAGYAEVEGFGGIYADLDETGLKSLRAELDKNGLVMASGHFSPDFLDGQVQKSLTIAKTLGMDSIYAPHLAADQRPTDAAGWLAFGKRLQEMSKPYKDAGFEFGWHNHDFEFVKQADGSLPIEQIFEGAPDISWEADIAWVIRGGGDPFAWIEKLGSRITSVHVKDIAAAGENKDEDGWADLGYGTVPWQKLLKVLAGTKAKHYVIEHDNPSDIDRLITRSIASFKTY</sequence>
<evidence type="ECO:0000313" key="2">
    <source>
        <dbReference type="EMBL" id="GAJ91160.1"/>
    </source>
</evidence>
<dbReference type="PANTHER" id="PTHR12110:SF41">
    <property type="entry name" value="INOSOSE DEHYDRATASE"/>
    <property type="match status" value="1"/>
</dbReference>
<dbReference type="Proteomes" id="UP000026941">
    <property type="component" value="Unassembled WGS sequence"/>
</dbReference>
<gene>
    <name evidence="2" type="ORF">RRH01S_01_06340</name>
</gene>
<feature type="domain" description="Xylose isomerase-like TIM barrel" evidence="1">
    <location>
        <begin position="31"/>
        <end position="256"/>
    </location>
</feature>
<dbReference type="PANTHER" id="PTHR12110">
    <property type="entry name" value="HYDROXYPYRUVATE ISOMERASE"/>
    <property type="match status" value="1"/>
</dbReference>
<dbReference type="InterPro" id="IPR013022">
    <property type="entry name" value="Xyl_isomerase-like_TIM-brl"/>
</dbReference>
<dbReference type="AlphaFoldDB" id="A0AA87Q0W6"/>
<organism evidence="2 3">
    <name type="scientific">Rhizobium rhizogenes NBRC 13257</name>
    <dbReference type="NCBI Taxonomy" id="1220581"/>
    <lineage>
        <taxon>Bacteria</taxon>
        <taxon>Pseudomonadati</taxon>
        <taxon>Pseudomonadota</taxon>
        <taxon>Alphaproteobacteria</taxon>
        <taxon>Hyphomicrobiales</taxon>
        <taxon>Rhizobiaceae</taxon>
        <taxon>Rhizobium/Agrobacterium group</taxon>
        <taxon>Rhizobium</taxon>
    </lineage>
</organism>
<dbReference type="Gene3D" id="3.20.20.150">
    <property type="entry name" value="Divalent-metal-dependent TIM barrel enzymes"/>
    <property type="match status" value="1"/>
</dbReference>
<protein>
    <recommendedName>
        <fullName evidence="1">Xylose isomerase-like TIM barrel domain-containing protein</fullName>
    </recommendedName>
</protein>
<dbReference type="EMBL" id="BAYX01000001">
    <property type="protein sequence ID" value="GAJ91160.1"/>
    <property type="molecule type" value="Genomic_DNA"/>
</dbReference>
<name>A0AA87Q0W6_RHIRH</name>
<accession>A0AA87Q0W6</accession>
<dbReference type="SUPFAM" id="SSF51658">
    <property type="entry name" value="Xylose isomerase-like"/>
    <property type="match status" value="1"/>
</dbReference>
<evidence type="ECO:0000313" key="3">
    <source>
        <dbReference type="Proteomes" id="UP000026941"/>
    </source>
</evidence>
<dbReference type="InterPro" id="IPR050312">
    <property type="entry name" value="IolE/XylAMocC-like"/>
</dbReference>
<proteinExistence type="predicted"/>
<comment type="caution">
    <text evidence="2">The sequence shown here is derived from an EMBL/GenBank/DDBJ whole genome shotgun (WGS) entry which is preliminary data.</text>
</comment>
<evidence type="ECO:0000259" key="1">
    <source>
        <dbReference type="Pfam" id="PF01261"/>
    </source>
</evidence>